<comment type="caution">
    <text evidence="1">The sequence shown here is derived from an EMBL/GenBank/DDBJ whole genome shotgun (WGS) entry which is preliminary data.</text>
</comment>
<dbReference type="AlphaFoldDB" id="A0AAW2A1N8"/>
<organism evidence="1 2">
    <name type="scientific">Culter alburnus</name>
    <name type="common">Topmouth culter</name>
    <dbReference type="NCBI Taxonomy" id="194366"/>
    <lineage>
        <taxon>Eukaryota</taxon>
        <taxon>Metazoa</taxon>
        <taxon>Chordata</taxon>
        <taxon>Craniata</taxon>
        <taxon>Vertebrata</taxon>
        <taxon>Euteleostomi</taxon>
        <taxon>Actinopterygii</taxon>
        <taxon>Neopterygii</taxon>
        <taxon>Teleostei</taxon>
        <taxon>Ostariophysi</taxon>
        <taxon>Cypriniformes</taxon>
        <taxon>Xenocyprididae</taxon>
        <taxon>Xenocypridinae</taxon>
        <taxon>Culter</taxon>
    </lineage>
</organism>
<accession>A0AAW2A1N8</accession>
<sequence length="86" mass="9357">MRSRVPLQILLYATVIRSLKVVSKRGSGKKPCCPRDDRLMAALVSVAGRVSSAIIRTNLDQWGVTAGRTETSHGNILKVAPRGKRS</sequence>
<proteinExistence type="predicted"/>
<dbReference type="EMBL" id="JAWDJR010000011">
    <property type="protein sequence ID" value="KAK9967003.1"/>
    <property type="molecule type" value="Genomic_DNA"/>
</dbReference>
<name>A0AAW2A1N8_CULAL</name>
<evidence type="ECO:0000313" key="2">
    <source>
        <dbReference type="Proteomes" id="UP001479290"/>
    </source>
</evidence>
<reference evidence="1 2" key="1">
    <citation type="submission" date="2024-05" db="EMBL/GenBank/DDBJ databases">
        <title>A high-quality chromosomal-level genome assembly of Topmouth culter (Culter alburnus).</title>
        <authorList>
            <person name="Zhao H."/>
        </authorList>
    </citation>
    <scope>NUCLEOTIDE SEQUENCE [LARGE SCALE GENOMIC DNA]</scope>
    <source>
        <strain evidence="1">CATC2023</strain>
        <tissue evidence="1">Muscle</tissue>
    </source>
</reference>
<protein>
    <submittedName>
        <fullName evidence="1">Uncharacterized protein</fullName>
    </submittedName>
</protein>
<dbReference type="Proteomes" id="UP001479290">
    <property type="component" value="Unassembled WGS sequence"/>
</dbReference>
<evidence type="ECO:0000313" key="1">
    <source>
        <dbReference type="EMBL" id="KAK9967003.1"/>
    </source>
</evidence>
<keyword evidence="2" id="KW-1185">Reference proteome</keyword>
<gene>
    <name evidence="1" type="ORF">ABG768_004074</name>
</gene>